<name>A0ACC0PU88_RHOML</name>
<accession>A0ACC0PU88</accession>
<proteinExistence type="predicted"/>
<reference evidence="1" key="1">
    <citation type="submission" date="2022-02" db="EMBL/GenBank/DDBJ databases">
        <title>Plant Genome Project.</title>
        <authorList>
            <person name="Zhang R.-G."/>
        </authorList>
    </citation>
    <scope>NUCLEOTIDE SEQUENCE</scope>
    <source>
        <strain evidence="1">AT1</strain>
    </source>
</reference>
<organism evidence="1 2">
    <name type="scientific">Rhododendron molle</name>
    <name type="common">Chinese azalea</name>
    <name type="synonym">Azalea mollis</name>
    <dbReference type="NCBI Taxonomy" id="49168"/>
    <lineage>
        <taxon>Eukaryota</taxon>
        <taxon>Viridiplantae</taxon>
        <taxon>Streptophyta</taxon>
        <taxon>Embryophyta</taxon>
        <taxon>Tracheophyta</taxon>
        <taxon>Spermatophyta</taxon>
        <taxon>Magnoliopsida</taxon>
        <taxon>eudicotyledons</taxon>
        <taxon>Gunneridae</taxon>
        <taxon>Pentapetalae</taxon>
        <taxon>asterids</taxon>
        <taxon>Ericales</taxon>
        <taxon>Ericaceae</taxon>
        <taxon>Ericoideae</taxon>
        <taxon>Rhodoreae</taxon>
        <taxon>Rhododendron</taxon>
    </lineage>
</organism>
<dbReference type="Proteomes" id="UP001062846">
    <property type="component" value="Chromosome 2"/>
</dbReference>
<evidence type="ECO:0000313" key="2">
    <source>
        <dbReference type="Proteomes" id="UP001062846"/>
    </source>
</evidence>
<gene>
    <name evidence="1" type="ORF">RHMOL_Rhmol02G0191100</name>
</gene>
<evidence type="ECO:0000313" key="1">
    <source>
        <dbReference type="EMBL" id="KAI8568348.1"/>
    </source>
</evidence>
<keyword evidence="2" id="KW-1185">Reference proteome</keyword>
<sequence length="71" mass="7945">MGCGVSGIYWLIYHSWVHLYPGKSVASTINFPEAAGNDDIEEQDPSLEQCIIGEIPGMETEQEIAWDPYQN</sequence>
<protein>
    <submittedName>
        <fullName evidence="1">Uncharacterized protein</fullName>
    </submittedName>
</protein>
<comment type="caution">
    <text evidence="1">The sequence shown here is derived from an EMBL/GenBank/DDBJ whole genome shotgun (WGS) entry which is preliminary data.</text>
</comment>
<dbReference type="EMBL" id="CM046389">
    <property type="protein sequence ID" value="KAI8568348.1"/>
    <property type="molecule type" value="Genomic_DNA"/>
</dbReference>